<reference evidence="1 2" key="1">
    <citation type="submission" date="2024-10" db="EMBL/GenBank/DDBJ databases">
        <title>The Natural Products Discovery Center: Release of the First 8490 Sequenced Strains for Exploring Actinobacteria Biosynthetic Diversity.</title>
        <authorList>
            <person name="Kalkreuter E."/>
            <person name="Kautsar S.A."/>
            <person name="Yang D."/>
            <person name="Bader C.D."/>
            <person name="Teijaro C.N."/>
            <person name="Fluegel L."/>
            <person name="Davis C.M."/>
            <person name="Simpson J.R."/>
            <person name="Lauterbach L."/>
            <person name="Steele A.D."/>
            <person name="Gui C."/>
            <person name="Meng S."/>
            <person name="Li G."/>
            <person name="Viehrig K."/>
            <person name="Ye F."/>
            <person name="Su P."/>
            <person name="Kiefer A.F."/>
            <person name="Nichols A."/>
            <person name="Cepeda A.J."/>
            <person name="Yan W."/>
            <person name="Fan B."/>
            <person name="Jiang Y."/>
            <person name="Adhikari A."/>
            <person name="Zheng C.-J."/>
            <person name="Schuster L."/>
            <person name="Cowan T.M."/>
            <person name="Smanski M.J."/>
            <person name="Chevrette M.G."/>
            <person name="De Carvalho L.P.S."/>
            <person name="Shen B."/>
        </authorList>
    </citation>
    <scope>NUCLEOTIDE SEQUENCE [LARGE SCALE GENOMIC DNA]</scope>
    <source>
        <strain evidence="1 2">NPDC089932</strain>
    </source>
</reference>
<evidence type="ECO:0000313" key="2">
    <source>
        <dbReference type="Proteomes" id="UP001617511"/>
    </source>
</evidence>
<dbReference type="EMBL" id="JBIVGG010000022">
    <property type="protein sequence ID" value="MFJ4084966.1"/>
    <property type="molecule type" value="Genomic_DNA"/>
</dbReference>
<protein>
    <submittedName>
        <fullName evidence="1">Uncharacterized protein</fullName>
    </submittedName>
</protein>
<dbReference type="Proteomes" id="UP001617511">
    <property type="component" value="Unassembled WGS sequence"/>
</dbReference>
<evidence type="ECO:0000313" key="1">
    <source>
        <dbReference type="EMBL" id="MFJ4084966.1"/>
    </source>
</evidence>
<keyword evidence="2" id="KW-1185">Reference proteome</keyword>
<dbReference type="RefSeq" id="WP_402076320.1">
    <property type="nucleotide sequence ID" value="NZ_JBIVGG010000022.1"/>
</dbReference>
<name>A0ABW8FSA7_9ACTN</name>
<gene>
    <name evidence="1" type="ORF">ACIP2Z_39235</name>
</gene>
<organism evidence="1 2">
    <name type="scientific">Streptomyces iakyrus</name>
    <dbReference type="NCBI Taxonomy" id="68219"/>
    <lineage>
        <taxon>Bacteria</taxon>
        <taxon>Bacillati</taxon>
        <taxon>Actinomycetota</taxon>
        <taxon>Actinomycetes</taxon>
        <taxon>Kitasatosporales</taxon>
        <taxon>Streptomycetaceae</taxon>
        <taxon>Streptomyces</taxon>
    </lineage>
</organism>
<accession>A0ABW8FSA7</accession>
<sequence>MSRTPFPTWTPQTRTNGAGHFTREQWAIVDSETVNERQARVEELREAVAAAERDGRATVRMLRSALNRAVHVAERALIYCTNSGMQRTECNTCDHSRQLRMLADQGRAPLTPAQVEQLGDATGRIAVYAARSLCEEWPHLDLERLVETFTRPVATEGTARLYLAALEQGATPGDAAGKAGRALIDAWAEARLAAAQAAQAARTA</sequence>
<proteinExistence type="predicted"/>
<comment type="caution">
    <text evidence="1">The sequence shown here is derived from an EMBL/GenBank/DDBJ whole genome shotgun (WGS) entry which is preliminary data.</text>
</comment>